<feature type="compositionally biased region" description="Basic and acidic residues" evidence="1">
    <location>
        <begin position="58"/>
        <end position="72"/>
    </location>
</feature>
<gene>
    <name evidence="2" type="ordered locus">S70_20685</name>
</gene>
<dbReference type="HOGENOM" id="CLU_183779_0_0_6"/>
<sequence length="78" mass="8840">MKRHPNKHIQSAIEYAVSKGWVLVSAGHSSHAFCRLRCGDANDAHQNHQMSVWSTPSRPEDHAKQIKRKVDSCYRSGN</sequence>
<dbReference type="AlphaFoldDB" id="A0A140STD3"/>
<name>A0A140STD3_PROSM</name>
<dbReference type="KEGG" id="psi:S70_20685"/>
<accession>A0A140STD3</accession>
<dbReference type="RefSeq" id="WP_004919708.1">
    <property type="nucleotide sequence ID" value="NC_017731.1"/>
</dbReference>
<evidence type="ECO:0000256" key="1">
    <source>
        <dbReference type="SAM" id="MobiDB-lite"/>
    </source>
</evidence>
<proteinExistence type="predicted"/>
<feature type="region of interest" description="Disordered" evidence="1">
    <location>
        <begin position="49"/>
        <end position="78"/>
    </location>
</feature>
<dbReference type="OrthoDB" id="8778495at2"/>
<reference evidence="3" key="2">
    <citation type="submission" date="2012-04" db="EMBL/GenBank/DDBJ databases">
        <title>Complete genome sequence of Providencia stuartii clinical isolate MRSN 2154.</title>
        <authorList>
            <person name="Clifford R.J."/>
            <person name="Hang J."/>
            <person name="Riley M.C."/>
            <person name="Onmus-Leone F."/>
            <person name="Kuschner R.A."/>
            <person name="Lesho E.P."/>
            <person name="Waterman P.E."/>
        </authorList>
    </citation>
    <scope>NUCLEOTIDE SEQUENCE [LARGE SCALE GENOMIC DNA]</scope>
    <source>
        <strain evidence="3">MRSN 2154</strain>
    </source>
</reference>
<evidence type="ECO:0000313" key="3">
    <source>
        <dbReference type="Proteomes" id="UP000005012"/>
    </source>
</evidence>
<evidence type="ECO:0000313" key="2">
    <source>
        <dbReference type="EMBL" id="AFH95917.1"/>
    </source>
</evidence>
<dbReference type="EMBL" id="CP003488">
    <property type="protein sequence ID" value="AFH95917.1"/>
    <property type="molecule type" value="Genomic_DNA"/>
</dbReference>
<protein>
    <submittedName>
        <fullName evidence="2">Uncharacterized protein</fullName>
    </submittedName>
</protein>
<reference evidence="2 3" key="1">
    <citation type="journal article" date="2012" name="J. Bacteriol.">
        <title>Complete Genome Sequence of Providencia stuartii Clinical Isolate MRSN 2154.</title>
        <authorList>
            <person name="Clifford R.J."/>
            <person name="Hang J."/>
            <person name="Riley M.C."/>
            <person name="Onmus-Leone F."/>
            <person name="Kuschner R.A."/>
            <person name="Lesho E.P."/>
            <person name="Waterman P.E."/>
        </authorList>
    </citation>
    <scope>NUCLEOTIDE SEQUENCE [LARGE SCALE GENOMIC DNA]</scope>
    <source>
        <strain evidence="2 3">MRSN 2154</strain>
    </source>
</reference>
<dbReference type="GeneID" id="93519352"/>
<organism evidence="2 3">
    <name type="scientific">Providencia stuartii (strain MRSN 2154)</name>
    <dbReference type="NCBI Taxonomy" id="1157951"/>
    <lineage>
        <taxon>Bacteria</taxon>
        <taxon>Pseudomonadati</taxon>
        <taxon>Pseudomonadota</taxon>
        <taxon>Gammaproteobacteria</taxon>
        <taxon>Enterobacterales</taxon>
        <taxon>Morganellaceae</taxon>
        <taxon>Providencia</taxon>
    </lineage>
</organism>
<dbReference type="Proteomes" id="UP000005012">
    <property type="component" value="Chromosome"/>
</dbReference>